<dbReference type="PANTHER" id="PTHR43236:SF2">
    <property type="entry name" value="BLL0069 PROTEIN"/>
    <property type="match status" value="1"/>
</dbReference>
<dbReference type="STRING" id="2741.SAMN04489866_10147"/>
<accession>A0A1G6RKG8</accession>
<feature type="domain" description="IrrE N-terminal-like" evidence="1">
    <location>
        <begin position="30"/>
        <end position="137"/>
    </location>
</feature>
<proteinExistence type="predicted"/>
<organism evidence="2 3">
    <name type="scientific">Peptococcus niger</name>
    <dbReference type="NCBI Taxonomy" id="2741"/>
    <lineage>
        <taxon>Bacteria</taxon>
        <taxon>Bacillati</taxon>
        <taxon>Bacillota</taxon>
        <taxon>Clostridia</taxon>
        <taxon>Eubacteriales</taxon>
        <taxon>Peptococcaceae</taxon>
        <taxon>Peptococcus</taxon>
    </lineage>
</organism>
<evidence type="ECO:0000313" key="2">
    <source>
        <dbReference type="EMBL" id="SDD04864.1"/>
    </source>
</evidence>
<reference evidence="2 3" key="1">
    <citation type="submission" date="2016-10" db="EMBL/GenBank/DDBJ databases">
        <authorList>
            <person name="de Groot N.N."/>
        </authorList>
    </citation>
    <scope>NUCLEOTIDE SEQUENCE [LARGE SCALE GENOMIC DNA]</scope>
    <source>
        <strain evidence="2 3">DSM 20475</strain>
    </source>
</reference>
<dbReference type="EMBL" id="FNAF01000001">
    <property type="protein sequence ID" value="SDD04864.1"/>
    <property type="molecule type" value="Genomic_DNA"/>
</dbReference>
<evidence type="ECO:0000313" key="3">
    <source>
        <dbReference type="Proteomes" id="UP000198995"/>
    </source>
</evidence>
<dbReference type="OrthoDB" id="9816277at2"/>
<keyword evidence="3" id="KW-1185">Reference proteome</keyword>
<evidence type="ECO:0000259" key="1">
    <source>
        <dbReference type="Pfam" id="PF06114"/>
    </source>
</evidence>
<dbReference type="Gene3D" id="1.10.10.2910">
    <property type="match status" value="1"/>
</dbReference>
<dbReference type="Proteomes" id="UP000198995">
    <property type="component" value="Unassembled WGS sequence"/>
</dbReference>
<dbReference type="AlphaFoldDB" id="A0A1G6RKG8"/>
<dbReference type="InterPro" id="IPR052345">
    <property type="entry name" value="Rad_response_metalloprotease"/>
</dbReference>
<dbReference type="PANTHER" id="PTHR43236">
    <property type="entry name" value="ANTITOXIN HIGA1"/>
    <property type="match status" value="1"/>
</dbReference>
<dbReference type="Pfam" id="PF06114">
    <property type="entry name" value="Peptidase_M78"/>
    <property type="match status" value="1"/>
</dbReference>
<dbReference type="InterPro" id="IPR010359">
    <property type="entry name" value="IrrE_HExxH"/>
</dbReference>
<dbReference type="RefSeq" id="WP_091790749.1">
    <property type="nucleotide sequence ID" value="NZ_FNAF01000001.1"/>
</dbReference>
<protein>
    <recommendedName>
        <fullName evidence="1">IrrE N-terminal-like domain-containing protein</fullName>
    </recommendedName>
</protein>
<gene>
    <name evidence="2" type="ORF">SAMN04489866_10147</name>
</gene>
<sequence>MYDAAAQQAISLARKLKNKYGDAESICIAKDIHILFTALSRGVTGLHVHTHRMHTIAIQKSLDPYLTRFILGHELGHYFMDKARNKLYIDPYISKNNYIERRADIFSAALILPEKIPEGFADYTSAQLARYYGVPTWTVDLIYKSYFF</sequence>
<name>A0A1G6RKG8_PEPNI</name>